<dbReference type="NCBIfam" id="TIGR03187">
    <property type="entry name" value="DGQHR"/>
    <property type="match status" value="1"/>
</dbReference>
<dbReference type="Proteomes" id="UP000253034">
    <property type="component" value="Unassembled WGS sequence"/>
</dbReference>
<dbReference type="CDD" id="cd16412">
    <property type="entry name" value="dndB"/>
    <property type="match status" value="1"/>
</dbReference>
<protein>
    <submittedName>
        <fullName evidence="1">DNA sulfur modification protein DndB</fullName>
    </submittedName>
</protein>
<dbReference type="InterPro" id="IPR017642">
    <property type="entry name" value="DNA_S_mod_DndB"/>
</dbReference>
<evidence type="ECO:0000313" key="1">
    <source>
        <dbReference type="EMBL" id="RCX12100.1"/>
    </source>
</evidence>
<dbReference type="NCBIfam" id="TIGR03233">
    <property type="entry name" value="DNA_S_dndB"/>
    <property type="match status" value="1"/>
</dbReference>
<dbReference type="InterPro" id="IPR017601">
    <property type="entry name" value="DGQHR-contain_dom"/>
</dbReference>
<reference evidence="1 2" key="1">
    <citation type="submission" date="2018-07" db="EMBL/GenBank/DDBJ databases">
        <title>Genomic Encyclopedia of Type Strains, Phase IV (KMG-IV): sequencing the most valuable type-strain genomes for metagenomic binning, comparative biology and taxonomic classification.</title>
        <authorList>
            <person name="Goeker M."/>
        </authorList>
    </citation>
    <scope>NUCLEOTIDE SEQUENCE [LARGE SCALE GENOMIC DNA]</scope>
    <source>
        <strain evidence="1 2">DSM 27016</strain>
    </source>
</reference>
<comment type="caution">
    <text evidence="1">The sequence shown here is derived from an EMBL/GenBank/DDBJ whole genome shotgun (WGS) entry which is preliminary data.</text>
</comment>
<dbReference type="RefSeq" id="WP_242987701.1">
    <property type="nucleotide sequence ID" value="NZ_QPJT01000024.1"/>
</dbReference>
<gene>
    <name evidence="1" type="ORF">DFR58_12450</name>
</gene>
<dbReference type="EMBL" id="QPJT01000024">
    <property type="protein sequence ID" value="RCX12100.1"/>
    <property type="molecule type" value="Genomic_DNA"/>
</dbReference>
<name>A0A369ARW4_9FIRM</name>
<evidence type="ECO:0000313" key="2">
    <source>
        <dbReference type="Proteomes" id="UP000253034"/>
    </source>
</evidence>
<dbReference type="Pfam" id="PF14072">
    <property type="entry name" value="DndB"/>
    <property type="match status" value="1"/>
</dbReference>
<organism evidence="1 2">
    <name type="scientific">Anaerobacterium chartisolvens</name>
    <dbReference type="NCBI Taxonomy" id="1297424"/>
    <lineage>
        <taxon>Bacteria</taxon>
        <taxon>Bacillati</taxon>
        <taxon>Bacillota</taxon>
        <taxon>Clostridia</taxon>
        <taxon>Eubacteriales</taxon>
        <taxon>Oscillospiraceae</taxon>
        <taxon>Anaerobacterium</taxon>
    </lineage>
</organism>
<dbReference type="AlphaFoldDB" id="A0A369ARW4"/>
<sequence>MNTIDNNYTYAFPAIRGLQAKKEYYVTMFPLKLVTKIFFNDLQELPPEYRAQRVINRSRLPEIARYIIDNPEDYVFSSLTASIDGDLKFIPFSQESQFSDLGNLIISMDSKFLINDGQHRRAAIEEAIQHRPELGNETISIVFFRDEGLRRSQQMFSDLNKHAVNTTKSIGILFDHRDPIRNLTLELIESIDLLRDFTDKEGNSIPKFSPKIFLLSNIYEANKLILSDFNKNEIESTEKEFIFKYWSLICNNIKEWQQVKNKQLNASALRDNYIHSYGITLESLGAIGNFLLKNGKHLLTEDFINKLNNINWSRQNLEDWKDRAIGPNGRITKNKQCVVLTANIIKKRLGLALTQEENIIESRFEQNKRRK</sequence>
<proteinExistence type="predicted"/>
<accession>A0A369ARW4</accession>
<keyword evidence="2" id="KW-1185">Reference proteome</keyword>